<protein>
    <submittedName>
        <fullName evidence="2">YbhB/YbcL family Raf kinase inhibitor-like protein</fullName>
    </submittedName>
</protein>
<dbReference type="InterPro" id="IPR036610">
    <property type="entry name" value="PEBP-like_sf"/>
</dbReference>
<evidence type="ECO:0000313" key="3">
    <source>
        <dbReference type="Proteomes" id="UP001500689"/>
    </source>
</evidence>
<reference evidence="3" key="1">
    <citation type="journal article" date="2019" name="Int. J. Syst. Evol. Microbiol.">
        <title>The Global Catalogue of Microorganisms (GCM) 10K type strain sequencing project: providing services to taxonomists for standard genome sequencing and annotation.</title>
        <authorList>
            <consortium name="The Broad Institute Genomics Platform"/>
            <consortium name="The Broad Institute Genome Sequencing Center for Infectious Disease"/>
            <person name="Wu L."/>
            <person name="Ma J."/>
        </authorList>
    </citation>
    <scope>NUCLEOTIDE SEQUENCE [LARGE SCALE GENOMIC DNA]</scope>
    <source>
        <strain evidence="3">JCM 16898</strain>
    </source>
</reference>
<keyword evidence="2" id="KW-0649">Protein kinase inhibitor</keyword>
<name>A0ABP6W8Z6_9PSEU</name>
<dbReference type="InterPro" id="IPR005247">
    <property type="entry name" value="YbhB_YbcL/LppC-like"/>
</dbReference>
<dbReference type="CDD" id="cd00865">
    <property type="entry name" value="PEBP_bact_arch"/>
    <property type="match status" value="1"/>
</dbReference>
<accession>A0ABP6W8Z6</accession>
<organism evidence="2 3">
    <name type="scientific">Amycolatopsis ultiminotia</name>
    <dbReference type="NCBI Taxonomy" id="543629"/>
    <lineage>
        <taxon>Bacteria</taxon>
        <taxon>Bacillati</taxon>
        <taxon>Actinomycetota</taxon>
        <taxon>Actinomycetes</taxon>
        <taxon>Pseudonocardiales</taxon>
        <taxon>Pseudonocardiaceae</taxon>
        <taxon>Amycolatopsis</taxon>
    </lineage>
</organism>
<comment type="similarity">
    <text evidence="1">Belongs to the UPF0098 family.</text>
</comment>
<dbReference type="GO" id="GO:0004860">
    <property type="term" value="F:protein kinase inhibitor activity"/>
    <property type="evidence" value="ECO:0007669"/>
    <property type="project" value="UniProtKB-KW"/>
</dbReference>
<dbReference type="EMBL" id="BAAAZN010000006">
    <property type="protein sequence ID" value="GAA3546287.1"/>
    <property type="molecule type" value="Genomic_DNA"/>
</dbReference>
<dbReference type="Proteomes" id="UP001500689">
    <property type="component" value="Unassembled WGS sequence"/>
</dbReference>
<dbReference type="Pfam" id="PF01161">
    <property type="entry name" value="PBP"/>
    <property type="match status" value="1"/>
</dbReference>
<dbReference type="Gene3D" id="3.90.280.10">
    <property type="entry name" value="PEBP-like"/>
    <property type="match status" value="1"/>
</dbReference>
<dbReference type="InterPro" id="IPR008914">
    <property type="entry name" value="PEBP"/>
</dbReference>
<dbReference type="SUPFAM" id="SSF49777">
    <property type="entry name" value="PEBP-like"/>
    <property type="match status" value="1"/>
</dbReference>
<gene>
    <name evidence="2" type="ORF">GCM10022222_32410</name>
</gene>
<evidence type="ECO:0000256" key="1">
    <source>
        <dbReference type="ARBA" id="ARBA00007120"/>
    </source>
</evidence>
<evidence type="ECO:0000313" key="2">
    <source>
        <dbReference type="EMBL" id="GAA3546287.1"/>
    </source>
</evidence>
<sequence>MPEKGDPVTLLGTLLRNRRPDERNYAWNQPNLTAPDTIEITSSDFTDGSPLPSRHAGTRVGGGNLSPQLAWRELPADAAELLLLIEDIDSPLGARPAVHCLALIDAAGLPAPRELPAGALAGQDPGQGVTLLRSTIGRGYHGPEPVKGHGPHRYVFQLYALDRRLRNRDALVKSRPRPLLAAIAPPVLARGRITGVYER</sequence>
<keyword evidence="3" id="KW-1185">Reference proteome</keyword>
<proteinExistence type="inferred from homology"/>
<comment type="caution">
    <text evidence="2">The sequence shown here is derived from an EMBL/GenBank/DDBJ whole genome shotgun (WGS) entry which is preliminary data.</text>
</comment>